<gene>
    <name evidence="1" type="ORF">SCLCIDRAFT_286943</name>
</gene>
<sequence>MPDVASAPAISLSMFELRCARSERGKYITGVATPPSVHNFEGAGRLEGCERLNSVSVDVASRKPAPSLPKADQRFDGRQSFPLDYGLLSLAHLSEEVNNSYQKVHAEPSRAS</sequence>
<dbReference type="Proteomes" id="UP000053989">
    <property type="component" value="Unassembled WGS sequence"/>
</dbReference>
<dbReference type="OrthoDB" id="5383753at2759"/>
<name>A0A0C3DI66_9AGAM</name>
<evidence type="ECO:0000313" key="2">
    <source>
        <dbReference type="Proteomes" id="UP000053989"/>
    </source>
</evidence>
<dbReference type="EMBL" id="KN822128">
    <property type="protein sequence ID" value="KIM55751.1"/>
    <property type="molecule type" value="Genomic_DNA"/>
</dbReference>
<dbReference type="AlphaFoldDB" id="A0A0C3DI66"/>
<dbReference type="InParanoid" id="A0A0C3DI66"/>
<dbReference type="HOGENOM" id="CLU_2147334_0_0_1"/>
<reference evidence="1 2" key="1">
    <citation type="submission" date="2014-04" db="EMBL/GenBank/DDBJ databases">
        <authorList>
            <consortium name="DOE Joint Genome Institute"/>
            <person name="Kuo A."/>
            <person name="Kohler A."/>
            <person name="Nagy L.G."/>
            <person name="Floudas D."/>
            <person name="Copeland A."/>
            <person name="Barry K.W."/>
            <person name="Cichocki N."/>
            <person name="Veneault-Fourrey C."/>
            <person name="LaButti K."/>
            <person name="Lindquist E.A."/>
            <person name="Lipzen A."/>
            <person name="Lundell T."/>
            <person name="Morin E."/>
            <person name="Murat C."/>
            <person name="Sun H."/>
            <person name="Tunlid A."/>
            <person name="Henrissat B."/>
            <person name="Grigoriev I.V."/>
            <person name="Hibbett D.S."/>
            <person name="Martin F."/>
            <person name="Nordberg H.P."/>
            <person name="Cantor M.N."/>
            <person name="Hua S.X."/>
        </authorList>
    </citation>
    <scope>NUCLEOTIDE SEQUENCE [LARGE SCALE GENOMIC DNA]</scope>
    <source>
        <strain evidence="1 2">Foug A</strain>
    </source>
</reference>
<evidence type="ECO:0000313" key="1">
    <source>
        <dbReference type="EMBL" id="KIM55751.1"/>
    </source>
</evidence>
<keyword evidence="2" id="KW-1185">Reference proteome</keyword>
<organism evidence="1 2">
    <name type="scientific">Scleroderma citrinum Foug A</name>
    <dbReference type="NCBI Taxonomy" id="1036808"/>
    <lineage>
        <taxon>Eukaryota</taxon>
        <taxon>Fungi</taxon>
        <taxon>Dikarya</taxon>
        <taxon>Basidiomycota</taxon>
        <taxon>Agaricomycotina</taxon>
        <taxon>Agaricomycetes</taxon>
        <taxon>Agaricomycetidae</taxon>
        <taxon>Boletales</taxon>
        <taxon>Sclerodermatineae</taxon>
        <taxon>Sclerodermataceae</taxon>
        <taxon>Scleroderma</taxon>
    </lineage>
</organism>
<protein>
    <submittedName>
        <fullName evidence="1">Uncharacterized protein</fullName>
    </submittedName>
</protein>
<proteinExistence type="predicted"/>
<reference evidence="2" key="2">
    <citation type="submission" date="2015-01" db="EMBL/GenBank/DDBJ databases">
        <title>Evolutionary Origins and Diversification of the Mycorrhizal Mutualists.</title>
        <authorList>
            <consortium name="DOE Joint Genome Institute"/>
            <consortium name="Mycorrhizal Genomics Consortium"/>
            <person name="Kohler A."/>
            <person name="Kuo A."/>
            <person name="Nagy L.G."/>
            <person name="Floudas D."/>
            <person name="Copeland A."/>
            <person name="Barry K.W."/>
            <person name="Cichocki N."/>
            <person name="Veneault-Fourrey C."/>
            <person name="LaButti K."/>
            <person name="Lindquist E.A."/>
            <person name="Lipzen A."/>
            <person name="Lundell T."/>
            <person name="Morin E."/>
            <person name="Murat C."/>
            <person name="Riley R."/>
            <person name="Ohm R."/>
            <person name="Sun H."/>
            <person name="Tunlid A."/>
            <person name="Henrissat B."/>
            <person name="Grigoriev I.V."/>
            <person name="Hibbett D.S."/>
            <person name="Martin F."/>
        </authorList>
    </citation>
    <scope>NUCLEOTIDE SEQUENCE [LARGE SCALE GENOMIC DNA]</scope>
    <source>
        <strain evidence="2">Foug A</strain>
    </source>
</reference>
<accession>A0A0C3DI66</accession>